<evidence type="ECO:0000313" key="1">
    <source>
        <dbReference type="EMBL" id="KJV63559.1"/>
    </source>
</evidence>
<gene>
    <name evidence="1" type="ORF">APHMUC_0737</name>
</gene>
<comment type="caution">
    <text evidence="1">The sequence shown here is derived from an EMBL/GenBank/DDBJ whole genome shotgun (WGS) entry which is preliminary data.</text>
</comment>
<reference evidence="1 2" key="1">
    <citation type="submission" date="2015-02" db="EMBL/GenBank/DDBJ databases">
        <title>Genome Sequencing of Rickettsiales.</title>
        <authorList>
            <person name="Daugherty S.C."/>
            <person name="Su Q."/>
            <person name="Abolude K."/>
            <person name="Beier-Sexton M."/>
            <person name="Carlyon J.A."/>
            <person name="Carter R."/>
            <person name="Day N.P."/>
            <person name="Dumler S.J."/>
            <person name="Dyachenko V."/>
            <person name="Godinez A."/>
            <person name="Kurtti T.J."/>
            <person name="Lichay M."/>
            <person name="Mullins K.E."/>
            <person name="Ott S."/>
            <person name="Pappas-Brown V."/>
            <person name="Paris D.H."/>
            <person name="Patel P."/>
            <person name="Richards A.L."/>
            <person name="Sadzewicz L."/>
            <person name="Sears K."/>
            <person name="Seidman D."/>
            <person name="Sengamalay N."/>
            <person name="Stenos J."/>
            <person name="Tallon L.J."/>
            <person name="Vincent G."/>
            <person name="Fraser C.M."/>
            <person name="Munderloh U."/>
            <person name="Dunning-Hotopp J.C."/>
        </authorList>
    </citation>
    <scope>NUCLEOTIDE SEQUENCE [LARGE SCALE GENOMIC DNA]</scope>
    <source>
        <strain evidence="1 2">ApMUC09</strain>
    </source>
</reference>
<proteinExistence type="predicted"/>
<evidence type="ECO:0000313" key="2">
    <source>
        <dbReference type="Proteomes" id="UP000033441"/>
    </source>
</evidence>
<dbReference type="EMBL" id="LANV01000001">
    <property type="protein sequence ID" value="KJV63559.1"/>
    <property type="molecule type" value="Genomic_DNA"/>
</dbReference>
<dbReference type="AlphaFoldDB" id="A0A0F3N9I3"/>
<sequence length="39" mass="4506">MHQSTGRELYVVPATRYVYSTVQANNMMSNTKMCYLAVF</sequence>
<name>A0A0F3N9I3_ANAPH</name>
<organism evidence="1 2">
    <name type="scientific">Anaplasma phagocytophilum str. ApMUC09</name>
    <dbReference type="NCBI Taxonomy" id="1359152"/>
    <lineage>
        <taxon>Bacteria</taxon>
        <taxon>Pseudomonadati</taxon>
        <taxon>Pseudomonadota</taxon>
        <taxon>Alphaproteobacteria</taxon>
        <taxon>Rickettsiales</taxon>
        <taxon>Anaplasmataceae</taxon>
        <taxon>Anaplasma</taxon>
        <taxon>phagocytophilum group</taxon>
    </lineage>
</organism>
<protein>
    <submittedName>
        <fullName evidence="1">Uncharacterized protein</fullName>
    </submittedName>
</protein>
<dbReference type="Proteomes" id="UP000033441">
    <property type="component" value="Unassembled WGS sequence"/>
</dbReference>
<accession>A0A0F3N9I3</accession>
<dbReference type="PATRIC" id="fig|1359152.3.peg.778"/>